<dbReference type="Proteomes" id="UP001229244">
    <property type="component" value="Unassembled WGS sequence"/>
</dbReference>
<name>A0AAE3VM63_9HYPH</name>
<dbReference type="SUPFAM" id="SSF54637">
    <property type="entry name" value="Thioesterase/thiol ester dehydrase-isomerase"/>
    <property type="match status" value="1"/>
</dbReference>
<keyword evidence="3" id="KW-1185">Reference proteome</keyword>
<evidence type="ECO:0000313" key="2">
    <source>
        <dbReference type="EMBL" id="MDQ0314493.1"/>
    </source>
</evidence>
<dbReference type="InterPro" id="IPR002539">
    <property type="entry name" value="MaoC-like_dom"/>
</dbReference>
<protein>
    <submittedName>
        <fullName evidence="2">Acyl dehydratase</fullName>
    </submittedName>
</protein>
<feature type="domain" description="MaoC-like" evidence="1">
    <location>
        <begin position="15"/>
        <end position="131"/>
    </location>
</feature>
<evidence type="ECO:0000313" key="3">
    <source>
        <dbReference type="Proteomes" id="UP001229244"/>
    </source>
</evidence>
<gene>
    <name evidence="2" type="ORF">J2S73_000930</name>
</gene>
<evidence type="ECO:0000259" key="1">
    <source>
        <dbReference type="Pfam" id="PF01575"/>
    </source>
</evidence>
<organism evidence="2 3">
    <name type="scientific">Amorphus orientalis</name>
    <dbReference type="NCBI Taxonomy" id="649198"/>
    <lineage>
        <taxon>Bacteria</taxon>
        <taxon>Pseudomonadati</taxon>
        <taxon>Pseudomonadota</taxon>
        <taxon>Alphaproteobacteria</taxon>
        <taxon>Hyphomicrobiales</taxon>
        <taxon>Amorphaceae</taxon>
        <taxon>Amorphus</taxon>
    </lineage>
</organism>
<dbReference type="InterPro" id="IPR029069">
    <property type="entry name" value="HotDog_dom_sf"/>
</dbReference>
<reference evidence="2" key="1">
    <citation type="submission" date="2023-07" db="EMBL/GenBank/DDBJ databases">
        <title>Genomic Encyclopedia of Type Strains, Phase IV (KMG-IV): sequencing the most valuable type-strain genomes for metagenomic binning, comparative biology and taxonomic classification.</title>
        <authorList>
            <person name="Goeker M."/>
        </authorList>
    </citation>
    <scope>NUCLEOTIDE SEQUENCE</scope>
    <source>
        <strain evidence="2">DSM 21202</strain>
    </source>
</reference>
<comment type="caution">
    <text evidence="2">The sequence shown here is derived from an EMBL/GenBank/DDBJ whole genome shotgun (WGS) entry which is preliminary data.</text>
</comment>
<dbReference type="Pfam" id="PF01575">
    <property type="entry name" value="MaoC_dehydratas"/>
    <property type="match status" value="1"/>
</dbReference>
<dbReference type="RefSeq" id="WP_306884271.1">
    <property type="nucleotide sequence ID" value="NZ_JAUSUL010000001.1"/>
</dbReference>
<proteinExistence type="predicted"/>
<dbReference type="AlphaFoldDB" id="A0AAE3VM63"/>
<accession>A0AAE3VM63</accession>
<dbReference type="PANTHER" id="PTHR42993:SF1">
    <property type="entry name" value="MAOC-LIKE DEHYDRATASE DOMAIN-CONTAINING PROTEIN"/>
    <property type="match status" value="1"/>
</dbReference>
<dbReference type="EMBL" id="JAUSUL010000001">
    <property type="protein sequence ID" value="MDQ0314493.1"/>
    <property type="molecule type" value="Genomic_DNA"/>
</dbReference>
<sequence>MDGAGSIDALSRLKARIGEDLGPSGWVVVTQADVVRFGELTGEDHWIHVDPERARANGWEQTMVQASLMLARLGRWAQELGVWVDEARYPLFYGFDRVRVLKAVPVEARLRCRARISQVDPHPLGIKVASTMGVEDSRASGTVLHAEWIAVFALDP</sequence>
<dbReference type="PANTHER" id="PTHR42993">
    <property type="entry name" value="MAOC-LIKE DEHYDRATASE DOMAIN-CONTAINING PROTEIN"/>
    <property type="match status" value="1"/>
</dbReference>
<dbReference type="Gene3D" id="3.10.129.10">
    <property type="entry name" value="Hotdog Thioesterase"/>
    <property type="match status" value="1"/>
</dbReference>